<evidence type="ECO:0000313" key="2">
    <source>
        <dbReference type="Proteomes" id="UP000006038"/>
    </source>
</evidence>
<dbReference type="EnsemblPlants" id="OB09G11180.1">
    <property type="protein sequence ID" value="OB09G11180.1"/>
    <property type="gene ID" value="OB09G11180"/>
</dbReference>
<dbReference type="Gramene" id="OB09G11180.1">
    <property type="protein sequence ID" value="OB09G11180.1"/>
    <property type="gene ID" value="OB09G11180"/>
</dbReference>
<evidence type="ECO:0000313" key="1">
    <source>
        <dbReference type="EnsemblPlants" id="OB09G11180.1"/>
    </source>
</evidence>
<accession>J3MVU0</accession>
<dbReference type="HOGENOM" id="CLU_2472677_0_0_1"/>
<dbReference type="Proteomes" id="UP000006038">
    <property type="component" value="Chromosome 9"/>
</dbReference>
<dbReference type="AlphaFoldDB" id="J3MVU0"/>
<protein>
    <submittedName>
        <fullName evidence="1">Uncharacterized protein</fullName>
    </submittedName>
</protein>
<sequence>MMPNSNVYIQVASFHTQFVSQQMVASLDHLELDMCLSFPLIVEIMHLSKIFQISLTKLILLFGFLKKTFDEDICLSKSSSAQTHPSYI</sequence>
<keyword evidence="2" id="KW-1185">Reference proteome</keyword>
<proteinExistence type="predicted"/>
<organism evidence="1">
    <name type="scientific">Oryza brachyantha</name>
    <name type="common">malo sina</name>
    <dbReference type="NCBI Taxonomy" id="4533"/>
    <lineage>
        <taxon>Eukaryota</taxon>
        <taxon>Viridiplantae</taxon>
        <taxon>Streptophyta</taxon>
        <taxon>Embryophyta</taxon>
        <taxon>Tracheophyta</taxon>
        <taxon>Spermatophyta</taxon>
        <taxon>Magnoliopsida</taxon>
        <taxon>Liliopsida</taxon>
        <taxon>Poales</taxon>
        <taxon>Poaceae</taxon>
        <taxon>BOP clade</taxon>
        <taxon>Oryzoideae</taxon>
        <taxon>Oryzeae</taxon>
        <taxon>Oryzinae</taxon>
        <taxon>Oryza</taxon>
    </lineage>
</organism>
<reference evidence="1" key="1">
    <citation type="journal article" date="2013" name="Nat. Commun.">
        <title>Whole-genome sequencing of Oryza brachyantha reveals mechanisms underlying Oryza genome evolution.</title>
        <authorList>
            <person name="Chen J."/>
            <person name="Huang Q."/>
            <person name="Gao D."/>
            <person name="Wang J."/>
            <person name="Lang Y."/>
            <person name="Liu T."/>
            <person name="Li B."/>
            <person name="Bai Z."/>
            <person name="Luis Goicoechea J."/>
            <person name="Liang C."/>
            <person name="Chen C."/>
            <person name="Zhang W."/>
            <person name="Sun S."/>
            <person name="Liao Y."/>
            <person name="Zhang X."/>
            <person name="Yang L."/>
            <person name="Song C."/>
            <person name="Wang M."/>
            <person name="Shi J."/>
            <person name="Liu G."/>
            <person name="Liu J."/>
            <person name="Zhou H."/>
            <person name="Zhou W."/>
            <person name="Yu Q."/>
            <person name="An N."/>
            <person name="Chen Y."/>
            <person name="Cai Q."/>
            <person name="Wang B."/>
            <person name="Liu B."/>
            <person name="Min J."/>
            <person name="Huang Y."/>
            <person name="Wu H."/>
            <person name="Li Z."/>
            <person name="Zhang Y."/>
            <person name="Yin Y."/>
            <person name="Song W."/>
            <person name="Jiang J."/>
            <person name="Jackson S.A."/>
            <person name="Wing R.A."/>
            <person name="Wang J."/>
            <person name="Chen M."/>
        </authorList>
    </citation>
    <scope>NUCLEOTIDE SEQUENCE [LARGE SCALE GENOMIC DNA]</scope>
    <source>
        <strain evidence="1">cv. IRGC 101232</strain>
    </source>
</reference>
<name>J3MVU0_ORYBR</name>
<reference evidence="1" key="2">
    <citation type="submission" date="2013-04" db="UniProtKB">
        <authorList>
            <consortium name="EnsemblPlants"/>
        </authorList>
    </citation>
    <scope>IDENTIFICATION</scope>
</reference>